<reference evidence="1 2" key="1">
    <citation type="submission" date="2016-10" db="EMBL/GenBank/DDBJ databases">
        <authorList>
            <person name="de Groot N.N."/>
        </authorList>
    </citation>
    <scope>NUCLEOTIDE SEQUENCE [LARGE SCALE GENOMIC DNA]</scope>
    <source>
        <strain evidence="1 2">OK461</strain>
    </source>
</reference>
<proteinExistence type="predicted"/>
<protein>
    <submittedName>
        <fullName evidence="1">Uncharacterized protein</fullName>
    </submittedName>
</protein>
<evidence type="ECO:0000313" key="1">
    <source>
        <dbReference type="EMBL" id="SFG27353.1"/>
    </source>
</evidence>
<name>A0A1I2QIA5_9ACTN</name>
<dbReference type="EMBL" id="FONR01000018">
    <property type="protein sequence ID" value="SFG27353.1"/>
    <property type="molecule type" value="Genomic_DNA"/>
</dbReference>
<dbReference type="AlphaFoldDB" id="A0A1I2QIA5"/>
<evidence type="ECO:0000313" key="2">
    <source>
        <dbReference type="Proteomes" id="UP000181942"/>
    </source>
</evidence>
<gene>
    <name evidence="1" type="ORF">SAMN02787118_11830</name>
</gene>
<dbReference type="Proteomes" id="UP000181942">
    <property type="component" value="Unassembled WGS sequence"/>
</dbReference>
<accession>A0A1I2QIA5</accession>
<sequence>MRQLREKLLEMQRQWRIFDTWGELKPLAEAVYLDSDLLLNEELRSRVRGDLYAILLVDHYAGPSNQIVLTRSESVVYLCQDASGCIAAHIRGSGVPPISREVSQCLWYYAQMRARIDFAVQARMDARDALIDLI</sequence>
<organism evidence="1 2">
    <name type="scientific">Streptomyces mirabilis</name>
    <dbReference type="NCBI Taxonomy" id="68239"/>
    <lineage>
        <taxon>Bacteria</taxon>
        <taxon>Bacillati</taxon>
        <taxon>Actinomycetota</taxon>
        <taxon>Actinomycetes</taxon>
        <taxon>Kitasatosporales</taxon>
        <taxon>Streptomycetaceae</taxon>
        <taxon>Streptomyces</taxon>
    </lineage>
</organism>